<name>A0A1M7AI72_PSETH</name>
<dbReference type="Proteomes" id="UP000184363">
    <property type="component" value="Unassembled WGS sequence"/>
</dbReference>
<dbReference type="EMBL" id="FRAP01000028">
    <property type="protein sequence ID" value="SHL42295.1"/>
    <property type="molecule type" value="Genomic_DNA"/>
</dbReference>
<evidence type="ECO:0000259" key="1">
    <source>
        <dbReference type="Pfam" id="PF21806"/>
    </source>
</evidence>
<dbReference type="STRING" id="1848.SAMN05443637_12815"/>
<protein>
    <recommendedName>
        <fullName evidence="1">DUF6879 domain-containing protein</fullName>
    </recommendedName>
</protein>
<organism evidence="2 3">
    <name type="scientific">Pseudonocardia thermophila</name>
    <dbReference type="NCBI Taxonomy" id="1848"/>
    <lineage>
        <taxon>Bacteria</taxon>
        <taxon>Bacillati</taxon>
        <taxon>Actinomycetota</taxon>
        <taxon>Actinomycetes</taxon>
        <taxon>Pseudonocardiales</taxon>
        <taxon>Pseudonocardiaceae</taxon>
        <taxon>Pseudonocardia</taxon>
    </lineage>
</organism>
<dbReference type="Pfam" id="PF21806">
    <property type="entry name" value="DUF6879"/>
    <property type="match status" value="1"/>
</dbReference>
<dbReference type="AlphaFoldDB" id="A0A1M7AI72"/>
<sequence>MTMRLDEQQLDEYTDRFTSDALRYETLTYYDVASDGDDFARFLAGEPGPSPEVVGGWGRWVQQQRSRGATVRRVRVLREPPSDYLRFEMGWAYVANVSAGEDIRILDLTERPAPAEVVDAEFWMLDRQRIALMAYSMAGKFLHAHALDGDDAAPYVDAAETAWRLAEPFPAWWARHPEYHHPVAASA</sequence>
<evidence type="ECO:0000313" key="3">
    <source>
        <dbReference type="Proteomes" id="UP000184363"/>
    </source>
</evidence>
<reference evidence="2 3" key="1">
    <citation type="submission" date="2016-11" db="EMBL/GenBank/DDBJ databases">
        <authorList>
            <person name="Jaros S."/>
            <person name="Januszkiewicz K."/>
            <person name="Wedrychowicz H."/>
        </authorList>
    </citation>
    <scope>NUCLEOTIDE SEQUENCE [LARGE SCALE GENOMIC DNA]</scope>
    <source>
        <strain evidence="2 3">DSM 43832</strain>
    </source>
</reference>
<evidence type="ECO:0000313" key="2">
    <source>
        <dbReference type="EMBL" id="SHL42295.1"/>
    </source>
</evidence>
<gene>
    <name evidence="2" type="ORF">SAMN05443637_12815</name>
</gene>
<proteinExistence type="predicted"/>
<keyword evidence="3" id="KW-1185">Reference proteome</keyword>
<dbReference type="InterPro" id="IPR049244">
    <property type="entry name" value="DUF6879"/>
</dbReference>
<accession>A0A1M7AI72</accession>
<dbReference type="OrthoDB" id="3821358at2"/>
<feature type="domain" description="DUF6879" evidence="1">
    <location>
        <begin position="9"/>
        <end position="174"/>
    </location>
</feature>